<evidence type="ECO:0000313" key="2">
    <source>
        <dbReference type="Proteomes" id="UP000243524"/>
    </source>
</evidence>
<dbReference type="Proteomes" id="UP000243524">
    <property type="component" value="Unassembled WGS sequence"/>
</dbReference>
<sequence>MKRLRKGVQRLLTDRLNMPKDIIYDYPRLTMIGHIHLYIENHQGLSLFESYEIRVKQHIGTIQIQGKNLVIKNLLPSEMVVEGEITNVQLLLEGEGGRLS</sequence>
<dbReference type="AlphaFoldDB" id="A0A2I0QXI7"/>
<dbReference type="InterPro" id="IPR022477">
    <property type="entry name" value="Spore_YqfC"/>
</dbReference>
<dbReference type="InterPro" id="IPR022476">
    <property type="entry name" value="Spore_YabP/YqfC"/>
</dbReference>
<accession>A0A2I0QXI7</accession>
<proteinExistence type="predicted"/>
<keyword evidence="2" id="KW-1185">Reference proteome</keyword>
<dbReference type="EMBL" id="PJNH01000001">
    <property type="protein sequence ID" value="PKR79029.1"/>
    <property type="molecule type" value="Genomic_DNA"/>
</dbReference>
<dbReference type="OrthoDB" id="2989236at2"/>
<evidence type="ECO:0000313" key="1">
    <source>
        <dbReference type="EMBL" id="PKR79029.1"/>
    </source>
</evidence>
<dbReference type="RefSeq" id="WP_101330773.1">
    <property type="nucleotide sequence ID" value="NZ_PJNH01000001.1"/>
</dbReference>
<gene>
    <name evidence="1" type="primary">yqfC</name>
    <name evidence="1" type="ORF">CEY16_04570</name>
</gene>
<dbReference type="Pfam" id="PF07873">
    <property type="entry name" value="YabP"/>
    <property type="match status" value="1"/>
</dbReference>
<comment type="caution">
    <text evidence="1">The sequence shown here is derived from an EMBL/GenBank/DDBJ whole genome shotgun (WGS) entry which is preliminary data.</text>
</comment>
<name>A0A2I0QXI7_9BACI</name>
<protein>
    <submittedName>
        <fullName evidence="1">Sporulation protein YqfC</fullName>
    </submittedName>
</protein>
<organism evidence="1 2">
    <name type="scientific">Halalkalibacillus sediminis</name>
    <dbReference type="NCBI Taxonomy" id="2018042"/>
    <lineage>
        <taxon>Bacteria</taxon>
        <taxon>Bacillati</taxon>
        <taxon>Bacillota</taxon>
        <taxon>Bacilli</taxon>
        <taxon>Bacillales</taxon>
        <taxon>Bacillaceae</taxon>
        <taxon>Halalkalibacillus</taxon>
    </lineage>
</organism>
<dbReference type="NCBIfam" id="TIGR02856">
    <property type="entry name" value="spore_yqfC"/>
    <property type="match status" value="1"/>
</dbReference>
<reference evidence="1 2" key="1">
    <citation type="submission" date="2017-06" db="EMBL/GenBank/DDBJ databases">
        <title>the draft geome sequence of Illustriluteabacillus marina B3227.</title>
        <authorList>
            <person name="He R.-H."/>
            <person name="Du Z.-J."/>
        </authorList>
    </citation>
    <scope>NUCLEOTIDE SEQUENCE [LARGE SCALE GENOMIC DNA]</scope>
    <source>
        <strain evidence="1 2">B3227</strain>
    </source>
</reference>